<keyword evidence="2" id="KW-1185">Reference proteome</keyword>
<dbReference type="Proteomes" id="UP001059971">
    <property type="component" value="Chromosome 1"/>
</dbReference>
<gene>
    <name evidence="1" type="ORF">SBA_ch1_09280</name>
</gene>
<organism evidence="1 2">
    <name type="scientific">Sphingomonas bisphenolicum</name>
    <dbReference type="NCBI Taxonomy" id="296544"/>
    <lineage>
        <taxon>Bacteria</taxon>
        <taxon>Pseudomonadati</taxon>
        <taxon>Pseudomonadota</taxon>
        <taxon>Alphaproteobacteria</taxon>
        <taxon>Sphingomonadales</taxon>
        <taxon>Sphingomonadaceae</taxon>
        <taxon>Sphingomonas</taxon>
    </lineage>
</organism>
<dbReference type="EMBL" id="AP018817">
    <property type="protein sequence ID" value="BBF68728.1"/>
    <property type="molecule type" value="Genomic_DNA"/>
</dbReference>
<reference evidence="1" key="1">
    <citation type="submission" date="2018-07" db="EMBL/GenBank/DDBJ databases">
        <title>Complete genome sequence of Sphingomonas bisphenolicum strain AO1, a bisphenol A degradative bacterium isolated from Japanese farm field.</title>
        <authorList>
            <person name="Murakami M."/>
            <person name="Koh M."/>
            <person name="Koba S."/>
            <person name="Matsumura Y."/>
        </authorList>
    </citation>
    <scope>NUCLEOTIDE SEQUENCE</scope>
    <source>
        <strain evidence="1">AO1</strain>
    </source>
</reference>
<accession>A0ABM7G2H7</accession>
<dbReference type="SUPFAM" id="SSF75304">
    <property type="entry name" value="Amidase signature (AS) enzymes"/>
    <property type="match status" value="1"/>
</dbReference>
<proteinExistence type="predicted"/>
<dbReference type="Gene3D" id="3.90.1300.10">
    <property type="entry name" value="Amidase signature (AS) domain"/>
    <property type="match status" value="1"/>
</dbReference>
<sequence>MGLVRGLPVGLSFIGAAYAEQRLLDAGLAYEQAAGISNKPDFRATVDSGPELEGQRP</sequence>
<evidence type="ECO:0000313" key="1">
    <source>
        <dbReference type="EMBL" id="BBF68728.1"/>
    </source>
</evidence>
<protein>
    <submittedName>
        <fullName evidence="1">Uncharacterized protein</fullName>
    </submittedName>
</protein>
<dbReference type="InterPro" id="IPR036928">
    <property type="entry name" value="AS_sf"/>
</dbReference>
<name>A0ABM7G2H7_9SPHN</name>
<evidence type="ECO:0000313" key="2">
    <source>
        <dbReference type="Proteomes" id="UP001059971"/>
    </source>
</evidence>